<evidence type="ECO:0000313" key="12">
    <source>
        <dbReference type="EMBL" id="MBE1876609.1"/>
    </source>
</evidence>
<evidence type="ECO:0000256" key="10">
    <source>
        <dbReference type="ARBA" id="ARBA00031323"/>
    </source>
</evidence>
<keyword evidence="7" id="KW-0808">Transferase</keyword>
<dbReference type="GO" id="GO:0032259">
    <property type="term" value="P:methylation"/>
    <property type="evidence" value="ECO:0007669"/>
    <property type="project" value="UniProtKB-KW"/>
</dbReference>
<dbReference type="Gene3D" id="3.40.50.150">
    <property type="entry name" value="Vaccinia Virus protein VP39"/>
    <property type="match status" value="1"/>
</dbReference>
<evidence type="ECO:0000256" key="2">
    <source>
        <dbReference type="ARBA" id="ARBA00005369"/>
    </source>
</evidence>
<dbReference type="InterPro" id="IPR029063">
    <property type="entry name" value="SAM-dependent_MTases_sf"/>
</dbReference>
<evidence type="ECO:0000256" key="4">
    <source>
        <dbReference type="ARBA" id="ARBA00013346"/>
    </source>
</evidence>
<dbReference type="InterPro" id="IPR000682">
    <property type="entry name" value="PCMT"/>
</dbReference>
<dbReference type="EMBL" id="JADAQT010000088">
    <property type="protein sequence ID" value="MBE1876609.1"/>
    <property type="molecule type" value="Genomic_DNA"/>
</dbReference>
<evidence type="ECO:0000256" key="6">
    <source>
        <dbReference type="ARBA" id="ARBA00022603"/>
    </source>
</evidence>
<keyword evidence="13" id="KW-1185">Reference proteome</keyword>
<comment type="caution">
    <text evidence="12">The sequence shown here is derived from an EMBL/GenBank/DDBJ whole genome shotgun (WGS) entry which is preliminary data.</text>
</comment>
<evidence type="ECO:0000256" key="7">
    <source>
        <dbReference type="ARBA" id="ARBA00022679"/>
    </source>
</evidence>
<evidence type="ECO:0000256" key="9">
    <source>
        <dbReference type="ARBA" id="ARBA00030757"/>
    </source>
</evidence>
<organism evidence="12 13">
    <name type="scientific">Myceligenerans pegani</name>
    <dbReference type="NCBI Taxonomy" id="2776917"/>
    <lineage>
        <taxon>Bacteria</taxon>
        <taxon>Bacillati</taxon>
        <taxon>Actinomycetota</taxon>
        <taxon>Actinomycetes</taxon>
        <taxon>Micrococcales</taxon>
        <taxon>Promicromonosporaceae</taxon>
        <taxon>Myceligenerans</taxon>
    </lineage>
</organism>
<dbReference type="Pfam" id="PF01135">
    <property type="entry name" value="PCMT"/>
    <property type="match status" value="1"/>
</dbReference>
<reference evidence="12 13" key="1">
    <citation type="submission" date="2020-10" db="EMBL/GenBank/DDBJ databases">
        <title>Myceligenerans pegani sp. nov., an endophytic actinomycete isolated from Peganum harmala L. in Xinjiang, China.</title>
        <authorList>
            <person name="Xin L."/>
        </authorList>
    </citation>
    <scope>NUCLEOTIDE SEQUENCE [LARGE SCALE GENOMIC DNA]</scope>
    <source>
        <strain evidence="12 13">TRM65318</strain>
    </source>
</reference>
<sequence>MTVTATSIPERAARLRADLVDGLRAGARHRAIDLSPAVEDALRTVPRHLFCPPGTDLEAAYADDIVRTQIDETTGRTTSSISAPWLQARMLEQARIEPGMRVLEIGSSGYNAALAAELVGACGQVVTVDIDPAVIAAAQAALEATGYADRVTAVCADAAQHLGQGVFDRIIVTMGVWDFPGPWLEQLAEDGILVAPLRVRHPNECWSTAYRRRGDLLVGSDDLVCGFVDVQGIAAVHPATTTVTVGDDAVTLTAWDPATSLARVPDAFGPDSSVWASSGAVLTGQGMFVGMRTHLACTLPGLAEATAPHRRLAHKARDGETWTTFAHVDGESAAIAAWRTIDDGHELGARGFGPDAHRVAETLASHIADWDRLGRPQRAAHVYRVPRGTTPLDGAVIRLPGGGDLAITLHHDADDI</sequence>
<gene>
    <name evidence="12" type="ORF">IHE71_12915</name>
</gene>
<protein>
    <recommendedName>
        <fullName evidence="4">Protein-L-isoaspartate O-methyltransferase</fullName>
        <ecNumber evidence="3">2.1.1.77</ecNumber>
    </recommendedName>
    <alternativeName>
        <fullName evidence="11">L-isoaspartyl protein carboxyl methyltransferase</fullName>
    </alternativeName>
    <alternativeName>
        <fullName evidence="9">Protein L-isoaspartyl methyltransferase</fullName>
    </alternativeName>
    <alternativeName>
        <fullName evidence="10">Protein-beta-aspartate methyltransferase</fullName>
    </alternativeName>
</protein>
<dbReference type="Proteomes" id="UP000625527">
    <property type="component" value="Unassembled WGS sequence"/>
</dbReference>
<accession>A0ABR9N0C3</accession>
<dbReference type="PANTHER" id="PTHR11579:SF0">
    <property type="entry name" value="PROTEIN-L-ISOASPARTATE(D-ASPARTATE) O-METHYLTRANSFERASE"/>
    <property type="match status" value="1"/>
</dbReference>
<dbReference type="CDD" id="cd02440">
    <property type="entry name" value="AdoMet_MTases"/>
    <property type="match status" value="1"/>
</dbReference>
<comment type="similarity">
    <text evidence="2">Belongs to the methyltransferase superfamily. L-isoaspartyl/D-aspartyl protein methyltransferase family.</text>
</comment>
<evidence type="ECO:0000256" key="11">
    <source>
        <dbReference type="ARBA" id="ARBA00031350"/>
    </source>
</evidence>
<evidence type="ECO:0000313" key="13">
    <source>
        <dbReference type="Proteomes" id="UP000625527"/>
    </source>
</evidence>
<dbReference type="PANTHER" id="PTHR11579">
    <property type="entry name" value="PROTEIN-L-ISOASPARTATE O-METHYLTRANSFERASE"/>
    <property type="match status" value="1"/>
</dbReference>
<name>A0ABR9N0C3_9MICO</name>
<evidence type="ECO:0000256" key="5">
    <source>
        <dbReference type="ARBA" id="ARBA00022490"/>
    </source>
</evidence>
<keyword evidence="8" id="KW-0949">S-adenosyl-L-methionine</keyword>
<keyword evidence="5" id="KW-0963">Cytoplasm</keyword>
<evidence type="ECO:0000256" key="8">
    <source>
        <dbReference type="ARBA" id="ARBA00022691"/>
    </source>
</evidence>
<dbReference type="EC" id="2.1.1.77" evidence="3"/>
<evidence type="ECO:0000256" key="3">
    <source>
        <dbReference type="ARBA" id="ARBA00011890"/>
    </source>
</evidence>
<dbReference type="GO" id="GO:0008168">
    <property type="term" value="F:methyltransferase activity"/>
    <property type="evidence" value="ECO:0007669"/>
    <property type="project" value="UniProtKB-KW"/>
</dbReference>
<evidence type="ECO:0000256" key="1">
    <source>
        <dbReference type="ARBA" id="ARBA00004496"/>
    </source>
</evidence>
<dbReference type="SUPFAM" id="SSF53335">
    <property type="entry name" value="S-adenosyl-L-methionine-dependent methyltransferases"/>
    <property type="match status" value="1"/>
</dbReference>
<keyword evidence="6 12" id="KW-0489">Methyltransferase</keyword>
<proteinExistence type="inferred from homology"/>
<comment type="subcellular location">
    <subcellularLocation>
        <location evidence="1">Cytoplasm</location>
    </subcellularLocation>
</comment>
<dbReference type="RefSeq" id="WP_192863177.1">
    <property type="nucleotide sequence ID" value="NZ_JADAQT010000088.1"/>
</dbReference>